<comment type="caution">
    <text evidence="1">The sequence shown here is derived from an EMBL/GenBank/DDBJ whole genome shotgun (WGS) entry which is preliminary data.</text>
</comment>
<reference evidence="1 2" key="1">
    <citation type="submission" date="2021-03" db="EMBL/GenBank/DDBJ databases">
        <authorList>
            <person name="Peeters C."/>
        </authorList>
    </citation>
    <scope>NUCLEOTIDE SEQUENCE [LARGE SCALE GENOMIC DNA]</scope>
    <source>
        <strain evidence="1 2">LMG 26411</strain>
    </source>
</reference>
<name>A0ABM8TN16_9BURK</name>
<proteinExistence type="predicted"/>
<accession>A0ABM8TN16</accession>
<gene>
    <name evidence="1" type="ORF">LMG26411_04959</name>
</gene>
<dbReference type="InterPro" id="IPR027417">
    <property type="entry name" value="P-loop_NTPase"/>
</dbReference>
<dbReference type="RefSeq" id="WP_211955882.1">
    <property type="nucleotide sequence ID" value="NZ_CAJPVI010000034.1"/>
</dbReference>
<evidence type="ECO:0000313" key="1">
    <source>
        <dbReference type="EMBL" id="CAG2155540.1"/>
    </source>
</evidence>
<dbReference type="Pfam" id="PF13289">
    <property type="entry name" value="SIR2_2"/>
    <property type="match status" value="1"/>
</dbReference>
<protein>
    <recommendedName>
        <fullName evidence="3">SIR2-like domain-containing protein</fullName>
    </recommendedName>
</protein>
<dbReference type="EMBL" id="CAJPVI010000034">
    <property type="protein sequence ID" value="CAG2155540.1"/>
    <property type="molecule type" value="Genomic_DNA"/>
</dbReference>
<dbReference type="Proteomes" id="UP000672657">
    <property type="component" value="Unassembled WGS sequence"/>
</dbReference>
<evidence type="ECO:0008006" key="3">
    <source>
        <dbReference type="Google" id="ProtNLM"/>
    </source>
</evidence>
<organism evidence="1 2">
    <name type="scientific">Cupriavidus numazuensis</name>
    <dbReference type="NCBI Taxonomy" id="221992"/>
    <lineage>
        <taxon>Bacteria</taxon>
        <taxon>Pseudomonadati</taxon>
        <taxon>Pseudomonadota</taxon>
        <taxon>Betaproteobacteria</taxon>
        <taxon>Burkholderiales</taxon>
        <taxon>Burkholderiaceae</taxon>
        <taxon>Cupriavidus</taxon>
    </lineage>
</organism>
<dbReference type="InterPro" id="IPR029035">
    <property type="entry name" value="DHS-like_NAD/FAD-binding_dom"/>
</dbReference>
<keyword evidence="2" id="KW-1185">Reference proteome</keyword>
<evidence type="ECO:0000313" key="2">
    <source>
        <dbReference type="Proteomes" id="UP000672657"/>
    </source>
</evidence>
<sequence>MELPNKQRNIDPLKQVLLQEDTVLFIGSGISLWAGLPTWSNMIEELATFVERSGASADLIRQEAKKGDLLQAASYGFDKLTKQQIGDFVRSACRYGRAKPHEIHRKIVTLGPRCFITTNYDDLIEQGLRLWQPDRFYRPPVTNRHLTETAEIVHARATDFIFKPHGDAGDSESIILTREQYRQLLPQGERQAALESVKMLLASRPVVYFGFGLRDPDFIYVRDLLANTYKGGSRDHYAVVADVQEQEIDYWRRNYGIHLIGYETTQRENEAADHTPLLELLDLMLKQAASEQQSAAFKPRSPEVLLALARHAAALSRTPKQAPEYSIRVRAESLRKDSLIGRRMFDHSRIDSFLTEGPDRAVLTGLPGAGKSYSMRRAAAHLAERLHEASLAAEFDQISVIVPVFVDLKLYHGNLRQLVNQTLPGGLPLDELISSFRVKIFLDSFNELPREYWESGAYEADFQHFFDSIGETSVVISSRTSDGLNKLEIPFFCLDQIDQSIVESELDRLRINVDGRFRLEMIHLLQRPFFFRYVTTGAINLPAAPHPRDFYKSLLDNTRDRFTSRFGINLDIERVLSPVAYEALNRGEEAFPLGSLITILQAGPAAESLVQAGISASDLANWLVSDSLLVPYSGSRVAFIHQSITEYLASTELARRYLSNSLILIEKMALKRWDQALFFTLSLLPFEQANVFLQDVIKCDFELALNASKYMESGRDAVIAELLEKIPTRCGIDLRREWSVAWTMENLPLTEAHEPQLRLLVKLGNTLGGTALAKLIAIKGEQMKAEALPMLLGRWDDFNFCQNGLAPALAPYVTEDDAIRIACLADELDLKINPEDDEDCAAGFVSGASTLLGSLDLCAVERIFIPSNRSAPVPKTRGRVLCNLLRDNRTTMGLTIAGDLLLRGVNEAAMVIAFVGKFAKLEDESSWASFTSEHVTQLESLLEVERSSAVEALRYLCAARPDLSNLVNERAHQIHGLRKAVFLYCTAPNDLRPIFSALGELLDKSDAERKILKYEPLLRIEFDWTGKEVLFTKLMNLQDARLASALLGGSIPPDLPGLGCLNIEDIEPWLEWTLELAATSDYFWLSRGIGALLAEHVSQTVKQKLIAEFQREDSKFRALLLRNVIPHFTEITTDAFNENTISFLLADLRREGSVWPLDGHLLGSAATERFVAERLLPLLPAAADGTFSKNLRKVLEQAGGRHGIRYLIG</sequence>
<dbReference type="Gene3D" id="3.40.50.300">
    <property type="entry name" value="P-loop containing nucleotide triphosphate hydrolases"/>
    <property type="match status" value="1"/>
</dbReference>
<dbReference type="SUPFAM" id="SSF52467">
    <property type="entry name" value="DHS-like NAD/FAD-binding domain"/>
    <property type="match status" value="1"/>
</dbReference>